<dbReference type="EMBL" id="JARJCW010000088">
    <property type="protein sequence ID" value="KAJ7195777.1"/>
    <property type="molecule type" value="Genomic_DNA"/>
</dbReference>
<gene>
    <name evidence="1" type="ORF">GGX14DRAFT_403744</name>
</gene>
<protein>
    <submittedName>
        <fullName evidence="1">Uncharacterized protein</fullName>
    </submittedName>
</protein>
<sequence length="332" mass="37781">MLLSCGRKIPSAIRPKKAISHGGGGGGERQAEVETLRQLLSYVLRVCYVHFERFLSTTDHTCIKLLVDCKTVAAYNQWSFKMLQIPDPQRRLSAHIHPSCQWFQNKVMHTHLLPGLVQPLSWISVDNWHLLPPNTNYGEGQHHWNNLQTGIRRTRRNDRGVSPRARYPVIFAICTTTPSTALRSYGPRLILATRVMTLAKLFKGRRGIYPVTPPMVSHHIYTSPLVVGGLVPYAGFGRQLDNYFTKTLNHIPEKIEKFRTTLIWEVLSGKWAKRDVTLWPVLLPRRSGDFCVQPELTWRGSPECLGYRDSLPLGPGRTYAGETRQNPPLESN</sequence>
<reference evidence="1" key="1">
    <citation type="submission" date="2023-03" db="EMBL/GenBank/DDBJ databases">
        <title>Massive genome expansion in bonnet fungi (Mycena s.s.) driven by repeated elements and novel gene families across ecological guilds.</title>
        <authorList>
            <consortium name="Lawrence Berkeley National Laboratory"/>
            <person name="Harder C.B."/>
            <person name="Miyauchi S."/>
            <person name="Viragh M."/>
            <person name="Kuo A."/>
            <person name="Thoen E."/>
            <person name="Andreopoulos B."/>
            <person name="Lu D."/>
            <person name="Skrede I."/>
            <person name="Drula E."/>
            <person name="Henrissat B."/>
            <person name="Morin E."/>
            <person name="Kohler A."/>
            <person name="Barry K."/>
            <person name="LaButti K."/>
            <person name="Morin E."/>
            <person name="Salamov A."/>
            <person name="Lipzen A."/>
            <person name="Mereny Z."/>
            <person name="Hegedus B."/>
            <person name="Baldrian P."/>
            <person name="Stursova M."/>
            <person name="Weitz H."/>
            <person name="Taylor A."/>
            <person name="Grigoriev I.V."/>
            <person name="Nagy L.G."/>
            <person name="Martin F."/>
            <person name="Kauserud H."/>
        </authorList>
    </citation>
    <scope>NUCLEOTIDE SEQUENCE</scope>
    <source>
        <strain evidence="1">9144</strain>
    </source>
</reference>
<evidence type="ECO:0000313" key="1">
    <source>
        <dbReference type="EMBL" id="KAJ7195777.1"/>
    </source>
</evidence>
<evidence type="ECO:0000313" key="2">
    <source>
        <dbReference type="Proteomes" id="UP001219525"/>
    </source>
</evidence>
<proteinExistence type="predicted"/>
<accession>A0AAD6UVP1</accession>
<organism evidence="1 2">
    <name type="scientific">Mycena pura</name>
    <dbReference type="NCBI Taxonomy" id="153505"/>
    <lineage>
        <taxon>Eukaryota</taxon>
        <taxon>Fungi</taxon>
        <taxon>Dikarya</taxon>
        <taxon>Basidiomycota</taxon>
        <taxon>Agaricomycotina</taxon>
        <taxon>Agaricomycetes</taxon>
        <taxon>Agaricomycetidae</taxon>
        <taxon>Agaricales</taxon>
        <taxon>Marasmiineae</taxon>
        <taxon>Mycenaceae</taxon>
        <taxon>Mycena</taxon>
    </lineage>
</organism>
<keyword evidence="2" id="KW-1185">Reference proteome</keyword>
<name>A0AAD6UVP1_9AGAR</name>
<dbReference type="Proteomes" id="UP001219525">
    <property type="component" value="Unassembled WGS sequence"/>
</dbReference>
<dbReference type="AlphaFoldDB" id="A0AAD6UVP1"/>
<comment type="caution">
    <text evidence="1">The sequence shown here is derived from an EMBL/GenBank/DDBJ whole genome shotgun (WGS) entry which is preliminary data.</text>
</comment>